<dbReference type="eggNOG" id="COG3064">
    <property type="taxonomic scope" value="Bacteria"/>
</dbReference>
<dbReference type="AlphaFoldDB" id="B6W6S1"/>
<sequence>MKKLLRKSMSLFMALFMVLQVMLPAFATKSKAEEAEPNSIKNIENLDQDPDSYFSLTDSQKIYDKKEKKKDESKFTIALGLSDTSTNFRLVKRNDLKLYDDRYFPTNEEASKEYWKIKDKLKDQGLDIEIDIIKDDQGYKIVGKNQDQDPEENPYGINYSYIDFKIIDNFDFNEKGNQKLLEKDKLVFNLEFTQNISPDPNYNLIEKDQDGNYEIKNHGQIFALINNDKVNIYDTSSLSNDFNELNQYKEDKKSEDERKKIEEEKKSSRRKEKG</sequence>
<feature type="region of interest" description="Disordered" evidence="1">
    <location>
        <begin position="249"/>
        <end position="274"/>
    </location>
</feature>
<dbReference type="RefSeq" id="WP_004812591.1">
    <property type="nucleotide sequence ID" value="NZ_ABXA01000004.1"/>
</dbReference>
<gene>
    <name evidence="3" type="ORF">ANHYDRO_00255</name>
</gene>
<evidence type="ECO:0000256" key="2">
    <source>
        <dbReference type="SAM" id="SignalP"/>
    </source>
</evidence>
<evidence type="ECO:0000313" key="4">
    <source>
        <dbReference type="Proteomes" id="UP000005451"/>
    </source>
</evidence>
<dbReference type="Proteomes" id="UP000005451">
    <property type="component" value="Unassembled WGS sequence"/>
</dbReference>
<feature type="chain" id="PRO_5039272616" evidence="2">
    <location>
        <begin position="28"/>
        <end position="274"/>
    </location>
</feature>
<organism evidence="3 4">
    <name type="scientific">Anaerococcus hydrogenalis DSM 7454</name>
    <dbReference type="NCBI Taxonomy" id="561177"/>
    <lineage>
        <taxon>Bacteria</taxon>
        <taxon>Bacillati</taxon>
        <taxon>Bacillota</taxon>
        <taxon>Tissierellia</taxon>
        <taxon>Tissierellales</taxon>
        <taxon>Peptoniphilaceae</taxon>
        <taxon>Anaerococcus</taxon>
    </lineage>
</organism>
<dbReference type="EMBL" id="ABXA01000004">
    <property type="protein sequence ID" value="EEB36861.1"/>
    <property type="molecule type" value="Genomic_DNA"/>
</dbReference>
<proteinExistence type="predicted"/>
<accession>B6W6S1</accession>
<keyword evidence="2" id="KW-0732">Signal</keyword>
<reference evidence="3 4" key="1">
    <citation type="submission" date="2008-09" db="EMBL/GenBank/DDBJ databases">
        <authorList>
            <person name="Fulton L."/>
            <person name="Clifton S."/>
            <person name="Fulton B."/>
            <person name="Xu J."/>
            <person name="Minx P."/>
            <person name="Pepin K.H."/>
            <person name="Johnson M."/>
            <person name="Thiruvilangam P."/>
            <person name="Bhonagiri V."/>
            <person name="Nash W.E."/>
            <person name="Mardis E.R."/>
            <person name="Wilson R.K."/>
        </authorList>
    </citation>
    <scope>NUCLEOTIDE SEQUENCE [LARGE SCALE GENOMIC DNA]</scope>
    <source>
        <strain evidence="3 4">DSM 7454</strain>
    </source>
</reference>
<reference evidence="3 4" key="2">
    <citation type="submission" date="2008-10" db="EMBL/GenBank/DDBJ databases">
        <title>Draft genome sequence of Anaerococcus hydrogenalis (DSM 7454).</title>
        <authorList>
            <person name="Sudarsanam P."/>
            <person name="Ley R."/>
            <person name="Guruge J."/>
            <person name="Turnbaugh P.J."/>
            <person name="Mahowald M."/>
            <person name="Liep D."/>
            <person name="Gordon J."/>
        </authorList>
    </citation>
    <scope>NUCLEOTIDE SEQUENCE [LARGE SCALE GENOMIC DNA]</scope>
    <source>
        <strain evidence="3 4">DSM 7454</strain>
    </source>
</reference>
<evidence type="ECO:0000313" key="3">
    <source>
        <dbReference type="EMBL" id="EEB36861.1"/>
    </source>
</evidence>
<dbReference type="STRING" id="561177.ANHYDRO_00255"/>
<feature type="compositionally biased region" description="Basic and acidic residues" evidence="1">
    <location>
        <begin position="249"/>
        <end position="266"/>
    </location>
</feature>
<evidence type="ECO:0000256" key="1">
    <source>
        <dbReference type="SAM" id="MobiDB-lite"/>
    </source>
</evidence>
<comment type="caution">
    <text evidence="3">The sequence shown here is derived from an EMBL/GenBank/DDBJ whole genome shotgun (WGS) entry which is preliminary data.</text>
</comment>
<name>B6W6S1_9FIRM</name>
<protein>
    <submittedName>
        <fullName evidence="3">Uncharacterized protein</fullName>
    </submittedName>
</protein>
<feature type="signal peptide" evidence="2">
    <location>
        <begin position="1"/>
        <end position="27"/>
    </location>
</feature>